<evidence type="ECO:0000256" key="1">
    <source>
        <dbReference type="ARBA" id="ARBA00023002"/>
    </source>
</evidence>
<dbReference type="InterPro" id="IPR050425">
    <property type="entry name" value="NAD(P)_dehydrat-like"/>
</dbReference>
<protein>
    <submittedName>
        <fullName evidence="4">Aldehyde reductase</fullName>
    </submittedName>
</protein>
<evidence type="ECO:0000313" key="5">
    <source>
        <dbReference type="Proteomes" id="UP001499974"/>
    </source>
</evidence>
<keyword evidence="5" id="KW-1185">Reference proteome</keyword>
<organism evidence="4 5">
    <name type="scientific">Nocardioides conyzicola</name>
    <dbReference type="NCBI Taxonomy" id="1651781"/>
    <lineage>
        <taxon>Bacteria</taxon>
        <taxon>Bacillati</taxon>
        <taxon>Actinomycetota</taxon>
        <taxon>Actinomycetes</taxon>
        <taxon>Propionibacteriales</taxon>
        <taxon>Nocardioidaceae</taxon>
        <taxon>Nocardioides</taxon>
    </lineage>
</organism>
<comment type="caution">
    <text evidence="4">The sequence shown here is derived from an EMBL/GenBank/DDBJ whole genome shotgun (WGS) entry which is preliminary data.</text>
</comment>
<dbReference type="Proteomes" id="UP001499974">
    <property type="component" value="Unassembled WGS sequence"/>
</dbReference>
<dbReference type="CDD" id="cd05227">
    <property type="entry name" value="AR_SDR_e"/>
    <property type="match status" value="1"/>
</dbReference>
<dbReference type="PANTHER" id="PTHR10366:SF564">
    <property type="entry name" value="STEROL-4-ALPHA-CARBOXYLATE 3-DEHYDROGENASE, DECARBOXYLATING"/>
    <property type="match status" value="1"/>
</dbReference>
<dbReference type="InterPro" id="IPR036291">
    <property type="entry name" value="NAD(P)-bd_dom_sf"/>
</dbReference>
<proteinExistence type="inferred from homology"/>
<evidence type="ECO:0000313" key="4">
    <source>
        <dbReference type="EMBL" id="GAA4698715.1"/>
    </source>
</evidence>
<dbReference type="PANTHER" id="PTHR10366">
    <property type="entry name" value="NAD DEPENDENT EPIMERASE/DEHYDRATASE"/>
    <property type="match status" value="1"/>
</dbReference>
<feature type="domain" description="NAD-dependent epimerase/dehydratase" evidence="3">
    <location>
        <begin position="4"/>
        <end position="237"/>
    </location>
</feature>
<dbReference type="SUPFAM" id="SSF51735">
    <property type="entry name" value="NAD(P)-binding Rossmann-fold domains"/>
    <property type="match status" value="1"/>
</dbReference>
<gene>
    <name evidence="4" type="ORF">GCM10023349_13660</name>
</gene>
<dbReference type="InterPro" id="IPR001509">
    <property type="entry name" value="Epimerase_deHydtase"/>
</dbReference>
<keyword evidence="1" id="KW-0560">Oxidoreductase</keyword>
<dbReference type="EMBL" id="BAABKM010000002">
    <property type="protein sequence ID" value="GAA4698715.1"/>
    <property type="molecule type" value="Genomic_DNA"/>
</dbReference>
<evidence type="ECO:0000256" key="2">
    <source>
        <dbReference type="ARBA" id="ARBA00023445"/>
    </source>
</evidence>
<comment type="similarity">
    <text evidence="2">Belongs to the NAD(P)-dependent epimerase/dehydratase family. Dihydroflavonol-4-reductase subfamily.</text>
</comment>
<evidence type="ECO:0000259" key="3">
    <source>
        <dbReference type="Pfam" id="PF01370"/>
    </source>
</evidence>
<dbReference type="Pfam" id="PF01370">
    <property type="entry name" value="Epimerase"/>
    <property type="match status" value="1"/>
</dbReference>
<dbReference type="Gene3D" id="3.40.50.720">
    <property type="entry name" value="NAD(P)-binding Rossmann-like Domain"/>
    <property type="match status" value="1"/>
</dbReference>
<reference evidence="5" key="1">
    <citation type="journal article" date="2019" name="Int. J. Syst. Evol. Microbiol.">
        <title>The Global Catalogue of Microorganisms (GCM) 10K type strain sequencing project: providing services to taxonomists for standard genome sequencing and annotation.</title>
        <authorList>
            <consortium name="The Broad Institute Genomics Platform"/>
            <consortium name="The Broad Institute Genome Sequencing Center for Infectious Disease"/>
            <person name="Wu L."/>
            <person name="Ma J."/>
        </authorList>
    </citation>
    <scope>NUCLEOTIDE SEQUENCE [LARGE SCALE GENOMIC DNA]</scope>
    <source>
        <strain evidence="5">JCM 18531</strain>
    </source>
</reference>
<sequence>MTRVLVTGGSGYLGSHTVVAALGEGYDVRTTVRDLARADDVRAMVAEGGADPSGIDVVAADLTDDRGWVDAVAGCDGVLHVASPIPLAQPDDPDDLVVPAREGTLRVLAAARAGGVRRVVLTSSFAAIGYGRSVGRPWTEEDWTEPSESLAPYPLSKVIAERAAWDYADGGPELVVLNPTGIFGPVLGASVGSSAGLVIGLLSGQFAEAPRQSFGIADVRDVAQAHVRALTAPEAAGQRFLLTSPPATSWLGMADTLRERLGERAALAPTREVDGDPVPVNEFDVSKARAALGWDPRPAADTIVDTVASLDRFGLLG</sequence>
<dbReference type="RefSeq" id="WP_345520493.1">
    <property type="nucleotide sequence ID" value="NZ_BAABKM010000002.1"/>
</dbReference>
<name>A0ABP8X2I9_9ACTN</name>
<accession>A0ABP8X2I9</accession>